<evidence type="ECO:0000256" key="1">
    <source>
        <dbReference type="ARBA" id="ARBA00000022"/>
    </source>
</evidence>
<evidence type="ECO:0000256" key="2">
    <source>
        <dbReference type="ARBA" id="ARBA00000751"/>
    </source>
</evidence>
<evidence type="ECO:0000313" key="4">
    <source>
        <dbReference type="EMBL" id="WGZ90907.1"/>
    </source>
</evidence>
<accession>A0AA95H4N7</accession>
<sequence>MQYSREKLIRRYQQGEILKYVFFWGHTQKNPDIIDKSCFSQWYPSPFVLEGVTYATAEHYMMAEKARLFKDERTRQKILAAEHPHAAKKLGRHIQPFHESVWKQQRFAIVVQGNLAKFSQYPALKDFLLQTGERILVEASPMDTIWGIGLAQDNSQASNPTKWRGDNLLGFALMVVRDQLQQAK</sequence>
<comment type="catalytic activity">
    <reaction evidence="2">
        <text>2,5-diamino-6-hydroxy-4-(5-phosphoribosylamino)-pyrimidine + H2O = 2,5,6-triamino-4-hydroxypyrimidine + D-ribose 5-phosphate</text>
        <dbReference type="Rhea" id="RHEA:23436"/>
        <dbReference type="ChEBI" id="CHEBI:15377"/>
        <dbReference type="ChEBI" id="CHEBI:58614"/>
        <dbReference type="ChEBI" id="CHEBI:78346"/>
        <dbReference type="ChEBI" id="CHEBI:137796"/>
    </reaction>
</comment>
<dbReference type="SUPFAM" id="SSF143990">
    <property type="entry name" value="YbiA-like"/>
    <property type="match status" value="1"/>
</dbReference>
<protein>
    <submittedName>
        <fullName evidence="4">NADAR family protein</fullName>
    </submittedName>
</protein>
<dbReference type="EMBL" id="CP124755">
    <property type="protein sequence ID" value="WGZ90907.1"/>
    <property type="molecule type" value="Genomic_DNA"/>
</dbReference>
<name>A0AA95H4N7_9GAMM</name>
<feature type="domain" description="NADAR" evidence="3">
    <location>
        <begin position="22"/>
        <end position="181"/>
    </location>
</feature>
<dbReference type="Pfam" id="PF08719">
    <property type="entry name" value="NADAR"/>
    <property type="match status" value="1"/>
</dbReference>
<dbReference type="KEGG" id="tdu:QJT80_00210"/>
<dbReference type="InterPro" id="IPR037238">
    <property type="entry name" value="YbiA-like_sf"/>
</dbReference>
<evidence type="ECO:0000259" key="3">
    <source>
        <dbReference type="Pfam" id="PF08719"/>
    </source>
</evidence>
<reference evidence="4" key="2">
    <citation type="submission" date="2023-04" db="EMBL/GenBank/DDBJ databases">
        <authorList>
            <person name="Beletskiy A.V."/>
            <person name="Mardanov A.V."/>
            <person name="Ravin N.V."/>
        </authorList>
    </citation>
    <scope>NUCLEOTIDE SEQUENCE</scope>
    <source>
        <strain evidence="4">GKL-01</strain>
    </source>
</reference>
<dbReference type="CDD" id="cd15457">
    <property type="entry name" value="NADAR"/>
    <property type="match status" value="1"/>
</dbReference>
<dbReference type="Gene3D" id="1.10.357.40">
    <property type="entry name" value="YbiA-like"/>
    <property type="match status" value="1"/>
</dbReference>
<proteinExistence type="predicted"/>
<dbReference type="InterPro" id="IPR012816">
    <property type="entry name" value="NADAR"/>
</dbReference>
<dbReference type="Proteomes" id="UP001300672">
    <property type="component" value="Chromosome"/>
</dbReference>
<reference evidence="4" key="1">
    <citation type="journal article" date="2023" name="Int. J. Mol. Sci.">
        <title>Metagenomics Revealed a New Genus 'Candidatus Thiocaldithrix dubininis' gen. nov., sp. nov. and a New Species 'Candidatus Thiothrix putei' sp. nov. in the Family Thiotrichaceae, Some Members of Which Have Traits of Both Na+- and H+-Motive Energetics.</title>
        <authorList>
            <person name="Ravin N.V."/>
            <person name="Muntyan M.S."/>
            <person name="Smolyakov D.D."/>
            <person name="Rudenko T.S."/>
            <person name="Beletsky A.V."/>
            <person name="Mardanov A.V."/>
            <person name="Grabovich M.Y."/>
        </authorList>
    </citation>
    <scope>NUCLEOTIDE SEQUENCE</scope>
    <source>
        <strain evidence="4">GKL-01</strain>
    </source>
</reference>
<dbReference type="AlphaFoldDB" id="A0AA95H4N7"/>
<comment type="catalytic activity">
    <reaction evidence="1">
        <text>5-amino-6-(5-phospho-D-ribosylamino)uracil + H2O = 5,6-diaminouracil + D-ribose 5-phosphate</text>
        <dbReference type="Rhea" id="RHEA:55020"/>
        <dbReference type="ChEBI" id="CHEBI:15377"/>
        <dbReference type="ChEBI" id="CHEBI:46252"/>
        <dbReference type="ChEBI" id="CHEBI:58453"/>
        <dbReference type="ChEBI" id="CHEBI:78346"/>
    </reaction>
</comment>
<gene>
    <name evidence="4" type="ORF">QJT80_00210</name>
</gene>
<organism evidence="4">
    <name type="scientific">Candidatus Thiocaldithrix dubininis</name>
    <dbReference type="NCBI Taxonomy" id="3080823"/>
    <lineage>
        <taxon>Bacteria</taxon>
        <taxon>Pseudomonadati</taxon>
        <taxon>Pseudomonadota</taxon>
        <taxon>Gammaproteobacteria</taxon>
        <taxon>Thiotrichales</taxon>
        <taxon>Thiotrichaceae</taxon>
        <taxon>Candidatus Thiocaldithrix</taxon>
    </lineage>
</organism>
<dbReference type="NCBIfam" id="TIGR02464">
    <property type="entry name" value="ribofla_fusion"/>
    <property type="match status" value="1"/>
</dbReference>